<reference evidence="2" key="1">
    <citation type="journal article" date="2014" name="Front. Microbiol.">
        <title>High frequency of phylogenetically diverse reductive dehalogenase-homologous genes in deep subseafloor sedimentary metagenomes.</title>
        <authorList>
            <person name="Kawai M."/>
            <person name="Futagami T."/>
            <person name="Toyoda A."/>
            <person name="Takaki Y."/>
            <person name="Nishi S."/>
            <person name="Hori S."/>
            <person name="Arai W."/>
            <person name="Tsubouchi T."/>
            <person name="Morono Y."/>
            <person name="Uchiyama I."/>
            <person name="Ito T."/>
            <person name="Fujiyama A."/>
            <person name="Inagaki F."/>
            <person name="Takami H."/>
        </authorList>
    </citation>
    <scope>NUCLEOTIDE SEQUENCE</scope>
    <source>
        <strain evidence="2">Expedition CK06-06</strain>
    </source>
</reference>
<evidence type="ECO:0000313" key="2">
    <source>
        <dbReference type="EMBL" id="GAG00058.1"/>
    </source>
</evidence>
<feature type="non-terminal residue" evidence="2">
    <location>
        <position position="1"/>
    </location>
</feature>
<dbReference type="InterPro" id="IPR036291">
    <property type="entry name" value="NAD(P)-bd_dom_sf"/>
</dbReference>
<name>X0UI61_9ZZZZ</name>
<dbReference type="InterPro" id="IPR022893">
    <property type="entry name" value="Shikimate_DH_fam"/>
</dbReference>
<proteinExistence type="predicted"/>
<dbReference type="Gene3D" id="3.40.50.720">
    <property type="entry name" value="NAD(P)-binding Rossmann-like Domain"/>
    <property type="match status" value="1"/>
</dbReference>
<dbReference type="PANTHER" id="PTHR21089:SF1">
    <property type="entry name" value="BIFUNCTIONAL 3-DEHYDROQUINATE DEHYDRATASE_SHIKIMATE DEHYDROGENASE, CHLOROPLASTIC"/>
    <property type="match status" value="1"/>
</dbReference>
<feature type="domain" description="SDH C-terminal" evidence="1">
    <location>
        <begin position="37"/>
        <end position="67"/>
    </location>
</feature>
<dbReference type="Pfam" id="PF18317">
    <property type="entry name" value="SDH_C"/>
    <property type="match status" value="1"/>
</dbReference>
<evidence type="ECO:0000259" key="1">
    <source>
        <dbReference type="Pfam" id="PF18317"/>
    </source>
</evidence>
<organism evidence="2">
    <name type="scientific">marine sediment metagenome</name>
    <dbReference type="NCBI Taxonomy" id="412755"/>
    <lineage>
        <taxon>unclassified sequences</taxon>
        <taxon>metagenomes</taxon>
        <taxon>ecological metagenomes</taxon>
    </lineage>
</organism>
<dbReference type="GO" id="GO:0004764">
    <property type="term" value="F:shikimate 3-dehydrogenase (NADP+) activity"/>
    <property type="evidence" value="ECO:0007669"/>
    <property type="project" value="InterPro"/>
</dbReference>
<dbReference type="GO" id="GO:0009423">
    <property type="term" value="P:chorismate biosynthetic process"/>
    <property type="evidence" value="ECO:0007669"/>
    <property type="project" value="TreeGrafter"/>
</dbReference>
<dbReference type="GO" id="GO:0019632">
    <property type="term" value="P:shikimate metabolic process"/>
    <property type="evidence" value="ECO:0007669"/>
    <property type="project" value="TreeGrafter"/>
</dbReference>
<protein>
    <recommendedName>
        <fullName evidence="1">SDH C-terminal domain-containing protein</fullName>
    </recommendedName>
</protein>
<gene>
    <name evidence="2" type="ORF">S01H1_45326</name>
</gene>
<accession>X0UI61</accession>
<comment type="caution">
    <text evidence="2">The sequence shown here is derived from an EMBL/GenBank/DDBJ whole genome shotgun (WGS) entry which is preliminary data.</text>
</comment>
<dbReference type="SUPFAM" id="SSF51735">
    <property type="entry name" value="NAD(P)-binding Rossmann-fold domains"/>
    <property type="match status" value="1"/>
</dbReference>
<sequence length="74" mass="8124">PTKLLQAGLVVFDIVYNPIKTRLLKEAKAAGAETVSGVDMFVWQGALAFEKWTGRKAPLGLMKREVLKALGHED</sequence>
<dbReference type="AlphaFoldDB" id="X0UI61"/>
<dbReference type="InterPro" id="IPR041121">
    <property type="entry name" value="SDH_C"/>
</dbReference>
<dbReference type="EMBL" id="BARS01028958">
    <property type="protein sequence ID" value="GAG00058.1"/>
    <property type="molecule type" value="Genomic_DNA"/>
</dbReference>
<dbReference type="PANTHER" id="PTHR21089">
    <property type="entry name" value="SHIKIMATE DEHYDROGENASE"/>
    <property type="match status" value="1"/>
</dbReference>